<keyword evidence="3" id="KW-1185">Reference proteome</keyword>
<feature type="domain" description="RNA polymerase sigma factor 70 region 4 type 2" evidence="1">
    <location>
        <begin position="105"/>
        <end position="157"/>
    </location>
</feature>
<dbReference type="InterPro" id="IPR013249">
    <property type="entry name" value="RNA_pol_sigma70_r4_t2"/>
</dbReference>
<evidence type="ECO:0000259" key="1">
    <source>
        <dbReference type="Pfam" id="PF08281"/>
    </source>
</evidence>
<reference evidence="2 3" key="1">
    <citation type="submission" date="2022-11" db="EMBL/GenBank/DDBJ databases">
        <title>Minimal conservation of predation-associated metabolite biosynthetic gene clusters underscores biosynthetic potential of Myxococcota including descriptions for ten novel species: Archangium lansinium sp. nov., Myxococcus landrumus sp. nov., Nannocystis bai.</title>
        <authorList>
            <person name="Ahearne A."/>
            <person name="Stevens C."/>
            <person name="Dowd S."/>
        </authorList>
    </citation>
    <scope>NUCLEOTIDE SEQUENCE [LARGE SCALE GENOMIC DNA]</scope>
    <source>
        <strain evidence="2 3">BB15-2</strain>
    </source>
</reference>
<dbReference type="InterPro" id="IPR013324">
    <property type="entry name" value="RNA_pol_sigma_r3/r4-like"/>
</dbReference>
<dbReference type="RefSeq" id="WP_272090142.1">
    <property type="nucleotide sequence ID" value="NZ_JAQNDL010000003.1"/>
</dbReference>
<dbReference type="SUPFAM" id="SSF88659">
    <property type="entry name" value="Sigma3 and sigma4 domains of RNA polymerase sigma factors"/>
    <property type="match status" value="1"/>
</dbReference>
<dbReference type="EMBL" id="JAQNDL010000003">
    <property type="protein sequence ID" value="MDC0721639.1"/>
    <property type="molecule type" value="Genomic_DNA"/>
</dbReference>
<evidence type="ECO:0000313" key="3">
    <source>
        <dbReference type="Proteomes" id="UP001221686"/>
    </source>
</evidence>
<name>A0ABT5E706_9BACT</name>
<comment type="caution">
    <text evidence="2">The sequence shown here is derived from an EMBL/GenBank/DDBJ whole genome shotgun (WGS) entry which is preliminary data.</text>
</comment>
<dbReference type="InterPro" id="IPR036388">
    <property type="entry name" value="WH-like_DNA-bd_sf"/>
</dbReference>
<accession>A0ABT5E706</accession>
<gene>
    <name evidence="2" type="ORF">POL25_32320</name>
</gene>
<dbReference type="Pfam" id="PF08281">
    <property type="entry name" value="Sigma70_r4_2"/>
    <property type="match status" value="1"/>
</dbReference>
<organism evidence="2 3">
    <name type="scientific">Nannocystis bainbridge</name>
    <dbReference type="NCBI Taxonomy" id="2995303"/>
    <lineage>
        <taxon>Bacteria</taxon>
        <taxon>Pseudomonadati</taxon>
        <taxon>Myxococcota</taxon>
        <taxon>Polyangia</taxon>
        <taxon>Nannocystales</taxon>
        <taxon>Nannocystaceae</taxon>
        <taxon>Nannocystis</taxon>
    </lineage>
</organism>
<protein>
    <submittedName>
        <fullName evidence="2">Sigma-70 region 4 domain-containing protein</fullName>
    </submittedName>
</protein>
<dbReference type="Gene3D" id="1.10.10.10">
    <property type="entry name" value="Winged helix-like DNA-binding domain superfamily/Winged helix DNA-binding domain"/>
    <property type="match status" value="1"/>
</dbReference>
<sequence length="234" mass="25778">MTPDSTADGARTPAHPCTATFAAWMAGTADGGAIALHAAKLSTPDLSPQLTAVYQVFLHTQRFTVKKNLDSMLRSDPTGVDVEDHPSIRRDKRRLYVLQRELQRACLTATLLNLPVARRAGFILIEVLRFSEDEVARILGTSSSAVHTAVGRARRDLTTYLESRCEHMDPRNPCHCETRLGIALERGFIQWPDRDDLPGDEPLVSRAVCLDAERLYAKLPSPLPAPRGSGPVCR</sequence>
<evidence type="ECO:0000313" key="2">
    <source>
        <dbReference type="EMBL" id="MDC0721639.1"/>
    </source>
</evidence>
<proteinExistence type="predicted"/>
<dbReference type="Proteomes" id="UP001221686">
    <property type="component" value="Unassembled WGS sequence"/>
</dbReference>